<proteinExistence type="predicted"/>
<organism evidence="1 2">
    <name type="scientific">Pseudonocardia autotrophica</name>
    <name type="common">Amycolata autotrophica</name>
    <name type="synonym">Nocardia autotrophica</name>
    <dbReference type="NCBI Taxonomy" id="2074"/>
    <lineage>
        <taxon>Bacteria</taxon>
        <taxon>Bacillati</taxon>
        <taxon>Actinomycetota</taxon>
        <taxon>Actinomycetes</taxon>
        <taxon>Pseudonocardiales</taxon>
        <taxon>Pseudonocardiaceae</taxon>
        <taxon>Pseudonocardia</taxon>
    </lineage>
</organism>
<dbReference type="AlphaFoldDB" id="A0A1Y2N5I8"/>
<dbReference type="STRING" id="2074.BG845_00971"/>
<protein>
    <submittedName>
        <fullName evidence="1">Uncharacterized protein</fullName>
    </submittedName>
</protein>
<sequence length="147" mass="15851">MPVFDPISPDRLVAMLGDLLRESARWEHPLDEFRTSQLLSASSVARYLAAELAGSEPNRTWFVEEATALVDGARGPAVGPDWAAALDRAHHGLTARDRPVGEVTTEVLRAARAHPEPAAQEFTGALRGLLAQLTDRHVALLTSGAPR</sequence>
<evidence type="ECO:0000313" key="2">
    <source>
        <dbReference type="Proteomes" id="UP000194360"/>
    </source>
</evidence>
<comment type="caution">
    <text evidence="1">The sequence shown here is derived from an EMBL/GenBank/DDBJ whole genome shotgun (WGS) entry which is preliminary data.</text>
</comment>
<dbReference type="EMBL" id="MIGB01000004">
    <property type="protein sequence ID" value="OSY42730.1"/>
    <property type="molecule type" value="Genomic_DNA"/>
</dbReference>
<accession>A0A1Y2N5I8</accession>
<evidence type="ECO:0000313" key="1">
    <source>
        <dbReference type="EMBL" id="OSY42730.1"/>
    </source>
</evidence>
<name>A0A1Y2N5I8_PSEAH</name>
<keyword evidence="2" id="KW-1185">Reference proteome</keyword>
<dbReference type="Proteomes" id="UP000194360">
    <property type="component" value="Unassembled WGS sequence"/>
</dbReference>
<reference evidence="1 2" key="1">
    <citation type="submission" date="2016-09" db="EMBL/GenBank/DDBJ databases">
        <title>Pseudonocardia autotrophica DSM535, a candidate organism with high potential of specific P450 cytochromes.</title>
        <authorList>
            <person name="Grumaz C."/>
            <person name="Vainshtein Y."/>
            <person name="Kirstahler P."/>
            <person name="Sohn K."/>
        </authorList>
    </citation>
    <scope>NUCLEOTIDE SEQUENCE [LARGE SCALE GENOMIC DNA]</scope>
    <source>
        <strain evidence="1 2">DSM 535</strain>
    </source>
</reference>
<gene>
    <name evidence="1" type="ORF">BG845_00971</name>
</gene>